<evidence type="ECO:0000256" key="5">
    <source>
        <dbReference type="ARBA" id="ARBA00022801"/>
    </source>
</evidence>
<evidence type="ECO:0000256" key="4">
    <source>
        <dbReference type="ARBA" id="ARBA00022670"/>
    </source>
</evidence>
<evidence type="ECO:0000313" key="13">
    <source>
        <dbReference type="Proteomes" id="UP000321362"/>
    </source>
</evidence>
<feature type="active site" description="Charge relay system" evidence="8">
    <location>
        <position position="1030"/>
    </location>
</feature>
<dbReference type="EC" id="3.4.21.-" evidence="7"/>
<dbReference type="PANTHER" id="PTHR43253">
    <property type="entry name" value="TRICORN PROTEASE HOMOLOG 2-RELATED"/>
    <property type="match status" value="1"/>
</dbReference>
<name>A0A5B8VZE6_9SPHI</name>
<dbReference type="Gene3D" id="3.30.750.44">
    <property type="match status" value="1"/>
</dbReference>
<dbReference type="GO" id="GO:0005737">
    <property type="term" value="C:cytoplasm"/>
    <property type="evidence" value="ECO:0007669"/>
    <property type="project" value="UniProtKB-SubCell"/>
</dbReference>
<feature type="site" description="Transition state stabilizer; via amide nitrogen" evidence="9">
    <location>
        <position position="973"/>
    </location>
</feature>
<evidence type="ECO:0000256" key="6">
    <source>
        <dbReference type="ARBA" id="ARBA00022825"/>
    </source>
</evidence>
<keyword evidence="4 7" id="KW-0645">Protease</keyword>
<dbReference type="Pfam" id="PF14685">
    <property type="entry name" value="PDZ_Tricorn"/>
    <property type="match status" value="1"/>
</dbReference>
<dbReference type="SUPFAM" id="SSF52096">
    <property type="entry name" value="ClpP/crotonase"/>
    <property type="match status" value="1"/>
</dbReference>
<feature type="domain" description="Tail specific protease" evidence="11">
    <location>
        <begin position="846"/>
        <end position="1041"/>
    </location>
</feature>
<gene>
    <name evidence="12" type="ORF">FSB76_13985</name>
</gene>
<keyword evidence="10" id="KW-0732">Signal</keyword>
<dbReference type="EMBL" id="CP042437">
    <property type="protein sequence ID" value="QEC76997.1"/>
    <property type="molecule type" value="Genomic_DNA"/>
</dbReference>
<dbReference type="Gene3D" id="2.120.10.60">
    <property type="entry name" value="Tricorn protease N-terminal domain"/>
    <property type="match status" value="1"/>
</dbReference>
<sequence>MRTKLIALTVLTLSFSFAYSQQKGYYRTPCISKNTVVFTAEGDLWKYDLASSTSTRLTTNAGVEQNPAISPDGKQLAFTGQYEGVAEIYLMDINGGVPKRLTYDYDGRNEFISGWTKEGDILYRTTAISALPNPQMVKLNPATGKKQVIPLWQASLGCYDDNGVLYFTRFPNQGSKTKRYKGGLIEQVWKFDGRQEATNLTGDFDGTSTSPMYYNGRIYFLSDRDGTMNLWSMDTGGKNLKQQTFSKGWDLQTPGIYESKVVYQKGADIWLYDINTNQERILDINLTSDFDQRKPRWIKGPVNSISFSDISPNGNYVAIVSRGRVFVSPAKSDRWVEINPKSGIRAKDVHFINDKSIAVLSDQNGEFEVWKMSADGIDKPVQMTRKSTTTIALFKVSPNGKFVAYSDKNEVLRIADATTGEIKFTYDKTYGGIAELSWSPNSLLLNVTESIENTNMQISMVDTRTMKMKAVTTTRLNSYSPAWSADNNWLYFVSERNLYSKTRGPWGPRQPEPYYTQTAGIYAMPLDTGAKFPFLQTDSWLTDSVFTAMEKKKMEKKADKKSKSVVAPAKVYDWATAMQSVYQVPVKSGNITSVAIAGGFLYWLDSGPDGENDGGKIFALKIEESKKYEPTEVASFVRDFSVSANGKKILIQFTNKSLAVGDANGQKMELEKTKVDLANWSFSINPQEDWKEMFDDAWRMMRDYFYDRDMHKVKWTDVKKQYEPLLARVTDRYELDDLLGQMVGELSALHTFVYGGDKRTSVDKIPTGFLGATFSKVAAGVKIEHIYKADPDYAFSSPLDKPELKIKEGDIITAVNNIPLTGVNDIGEVLADKVGIPVKLNLLSRSKKLYEQVVKPFSANDAYNLRYDEWEYNTRQKVDSVSNNDIGYIHLKAMGGDDMDAFVKQFYPIFNRKGLILDVRQNFGGNIDSWVLEKLLRKAWMYWQGRAGGPTWNMQYAFRGHMVLLCDQQTASDGEAISEGFRRLGLGKVIGMRTWGGEIWLSSDNRMVDGGIASAAETGVFGPEGKWLIEGHGVDPDIVVDNLPNESFKGKDAQLEAALAYLKKQIADKPVEAPNVPQHPDKSFIYKQ</sequence>
<proteinExistence type="inferred from homology"/>
<feature type="chain" id="PRO_5023034287" description="Tricorn protease homolog" evidence="10">
    <location>
        <begin position="21"/>
        <end position="1088"/>
    </location>
</feature>
<dbReference type="InterPro" id="IPR015943">
    <property type="entry name" value="WD40/YVTN_repeat-like_dom_sf"/>
</dbReference>
<dbReference type="CDD" id="cd07562">
    <property type="entry name" value="Peptidase_S41_TRI"/>
    <property type="match status" value="1"/>
</dbReference>
<dbReference type="InterPro" id="IPR029045">
    <property type="entry name" value="ClpP/crotonase-like_dom_sf"/>
</dbReference>
<dbReference type="Pfam" id="PF26549">
    <property type="entry name" value="Tricorn_N"/>
    <property type="match status" value="1"/>
</dbReference>
<evidence type="ECO:0000256" key="2">
    <source>
        <dbReference type="ARBA" id="ARBA00008524"/>
    </source>
</evidence>
<dbReference type="SUPFAM" id="SSF69304">
    <property type="entry name" value="Tricorn protease N-terminal domain"/>
    <property type="match status" value="1"/>
</dbReference>
<evidence type="ECO:0000256" key="3">
    <source>
        <dbReference type="ARBA" id="ARBA00022490"/>
    </source>
</evidence>
<dbReference type="GO" id="GO:0006508">
    <property type="term" value="P:proteolysis"/>
    <property type="evidence" value="ECO:0007669"/>
    <property type="project" value="UniProtKB-UniRule"/>
</dbReference>
<dbReference type="PANTHER" id="PTHR43253:SF1">
    <property type="entry name" value="TRICORN PROTEASE HOMOLOG 2-RELATED"/>
    <property type="match status" value="1"/>
</dbReference>
<evidence type="ECO:0000256" key="9">
    <source>
        <dbReference type="PIRSR" id="PIRSR036421-3"/>
    </source>
</evidence>
<dbReference type="Pfam" id="PF14684">
    <property type="entry name" value="Tricorn_C1"/>
    <property type="match status" value="1"/>
</dbReference>
<keyword evidence="3 7" id="KW-0963">Cytoplasm</keyword>
<dbReference type="Pfam" id="PF26550">
    <property type="entry name" value="Tricorn_2nd"/>
    <property type="match status" value="1"/>
</dbReference>
<evidence type="ECO:0000313" key="12">
    <source>
        <dbReference type="EMBL" id="QEC76997.1"/>
    </source>
</evidence>
<organism evidence="12 13">
    <name type="scientific">Mucilaginibacter ginsenosidivorax</name>
    <dbReference type="NCBI Taxonomy" id="862126"/>
    <lineage>
        <taxon>Bacteria</taxon>
        <taxon>Pseudomonadati</taxon>
        <taxon>Bacteroidota</taxon>
        <taxon>Sphingobacteriia</taxon>
        <taxon>Sphingobacteriales</taxon>
        <taxon>Sphingobacteriaceae</taxon>
        <taxon>Mucilaginibacter</taxon>
    </lineage>
</organism>
<feature type="signal peptide" evidence="10">
    <location>
        <begin position="1"/>
        <end position="20"/>
    </location>
</feature>
<dbReference type="InterPro" id="IPR029414">
    <property type="entry name" value="Tricorn_PDZ"/>
</dbReference>
<comment type="similarity">
    <text evidence="2 7">Belongs to the peptidase S41B family.</text>
</comment>
<dbReference type="AlphaFoldDB" id="A0A5B8VZE6"/>
<feature type="active site" description="Charge relay system" evidence="8">
    <location>
        <position position="750"/>
    </location>
</feature>
<comment type="subcellular location">
    <subcellularLocation>
        <location evidence="1 7">Cytoplasm</location>
    </subcellularLocation>
</comment>
<evidence type="ECO:0000259" key="11">
    <source>
        <dbReference type="SMART" id="SM00245"/>
    </source>
</evidence>
<dbReference type="RefSeq" id="WP_147054301.1">
    <property type="nucleotide sequence ID" value="NZ_CP042437.1"/>
</dbReference>
<dbReference type="InterPro" id="IPR036034">
    <property type="entry name" value="PDZ_sf"/>
</dbReference>
<dbReference type="PIRSF" id="PIRSF036421">
    <property type="entry name" value="Tricorn_protease"/>
    <property type="match status" value="1"/>
</dbReference>
<accession>A0A5B8VZE6</accession>
<keyword evidence="5 7" id="KW-0378">Hydrolase</keyword>
<reference evidence="12 13" key="1">
    <citation type="journal article" date="2013" name="J. Microbiol.">
        <title>Mucilaginibacter ginsenosidivorax sp. nov., with ginsenoside converting activity isolated from sediment.</title>
        <authorList>
            <person name="Kim J.K."/>
            <person name="Choi T.E."/>
            <person name="Liu Q.M."/>
            <person name="Park H.Y."/>
            <person name="Yi T.H."/>
            <person name="Yoon M.H."/>
            <person name="Kim S.C."/>
            <person name="Im W.T."/>
        </authorList>
    </citation>
    <scope>NUCLEOTIDE SEQUENCE [LARGE SCALE GENOMIC DNA]</scope>
    <source>
        <strain evidence="12 13">KHI28</strain>
    </source>
</reference>
<dbReference type="Gene3D" id="3.90.226.10">
    <property type="entry name" value="2-enoyl-CoA Hydratase, Chain A, domain 1"/>
    <property type="match status" value="1"/>
</dbReference>
<dbReference type="SUPFAM" id="SSF50156">
    <property type="entry name" value="PDZ domain-like"/>
    <property type="match status" value="1"/>
</dbReference>
<evidence type="ECO:0000256" key="8">
    <source>
        <dbReference type="PIRSR" id="PIRSR036421-1"/>
    </source>
</evidence>
<dbReference type="Proteomes" id="UP000321362">
    <property type="component" value="Chromosome"/>
</dbReference>
<keyword evidence="13" id="KW-1185">Reference proteome</keyword>
<dbReference type="Gene3D" id="2.30.42.10">
    <property type="match status" value="1"/>
</dbReference>
<dbReference type="Gene3D" id="2.130.10.10">
    <property type="entry name" value="YVTN repeat-like/Quinoprotein amine dehydrogenase"/>
    <property type="match status" value="1"/>
</dbReference>
<dbReference type="OrthoDB" id="9815657at2"/>
<keyword evidence="6 7" id="KW-0720">Serine protease</keyword>
<comment type="function">
    <text evidence="7">Degrades oligopeptides.</text>
</comment>
<dbReference type="SUPFAM" id="SSF82171">
    <property type="entry name" value="DPP6 N-terminal domain-like"/>
    <property type="match status" value="1"/>
</dbReference>
<evidence type="ECO:0000256" key="1">
    <source>
        <dbReference type="ARBA" id="ARBA00004496"/>
    </source>
</evidence>
<dbReference type="InterPro" id="IPR028204">
    <property type="entry name" value="Tricorn_C1"/>
</dbReference>
<evidence type="ECO:0000256" key="7">
    <source>
        <dbReference type="PIRNR" id="PIRNR036421"/>
    </source>
</evidence>
<dbReference type="InterPro" id="IPR012393">
    <property type="entry name" value="Tricorn_protease"/>
</dbReference>
<evidence type="ECO:0000256" key="10">
    <source>
        <dbReference type="SAM" id="SignalP"/>
    </source>
</evidence>
<feature type="active site" description="Nucleophile" evidence="8">
    <location>
        <position position="972"/>
    </location>
</feature>
<dbReference type="SMART" id="SM00245">
    <property type="entry name" value="TSPc"/>
    <property type="match status" value="1"/>
</dbReference>
<dbReference type="Pfam" id="PF03572">
    <property type="entry name" value="Peptidase_S41"/>
    <property type="match status" value="1"/>
</dbReference>
<protein>
    <recommendedName>
        <fullName evidence="7">Tricorn protease homolog</fullName>
        <ecNumber evidence="7">3.4.21.-</ecNumber>
    </recommendedName>
</protein>
<dbReference type="KEGG" id="mgk:FSB76_13985"/>
<dbReference type="InterPro" id="IPR005151">
    <property type="entry name" value="Tail-specific_protease"/>
</dbReference>
<dbReference type="GO" id="GO:0008236">
    <property type="term" value="F:serine-type peptidase activity"/>
    <property type="evidence" value="ECO:0007669"/>
    <property type="project" value="UniProtKB-UniRule"/>
</dbReference>